<sequence>MAARRRAKRGHFSRHRAPRVAHSRQATTQNSARTWREAAAHVAQQVARNSSKRRPEIVGHGQPYVAHPCDERRPALAQELRKAAGPLAGQHAAIMRDYRTAARAIACSHWRRRTRRIGYPRMSASDESSTTMHRLLHASGPHPIPPPNDPKFDDTSHSRISDIMTSPSYLAAMFPTDLMTSAVLKFVNGRYDDVSSAEICKRRKHKVDSNSIVYSIGKDRWPKQESFKLPEIKETRLVIAHIWKYIASLTNAIYHEVEQD</sequence>
<evidence type="ECO:0000313" key="3">
    <source>
        <dbReference type="Proteomes" id="UP000250235"/>
    </source>
</evidence>
<keyword evidence="3" id="KW-1185">Reference proteome</keyword>
<feature type="region of interest" description="Disordered" evidence="1">
    <location>
        <begin position="1"/>
        <end position="29"/>
    </location>
</feature>
<accession>A0A2Z7DH48</accession>
<reference evidence="2 3" key="1">
    <citation type="journal article" date="2015" name="Proc. Natl. Acad. Sci. U.S.A.">
        <title>The resurrection genome of Boea hygrometrica: A blueprint for survival of dehydration.</title>
        <authorList>
            <person name="Xiao L."/>
            <person name="Yang G."/>
            <person name="Zhang L."/>
            <person name="Yang X."/>
            <person name="Zhao S."/>
            <person name="Ji Z."/>
            <person name="Zhou Q."/>
            <person name="Hu M."/>
            <person name="Wang Y."/>
            <person name="Chen M."/>
            <person name="Xu Y."/>
            <person name="Jin H."/>
            <person name="Xiao X."/>
            <person name="Hu G."/>
            <person name="Bao F."/>
            <person name="Hu Y."/>
            <person name="Wan P."/>
            <person name="Li L."/>
            <person name="Deng X."/>
            <person name="Kuang T."/>
            <person name="Xiang C."/>
            <person name="Zhu J.K."/>
            <person name="Oliver M.J."/>
            <person name="He Y."/>
        </authorList>
    </citation>
    <scope>NUCLEOTIDE SEQUENCE [LARGE SCALE GENOMIC DNA]</scope>
    <source>
        <strain evidence="3">cv. XS01</strain>
    </source>
</reference>
<dbReference type="AlphaFoldDB" id="A0A2Z7DH48"/>
<evidence type="ECO:0000256" key="1">
    <source>
        <dbReference type="SAM" id="MobiDB-lite"/>
    </source>
</evidence>
<organism evidence="2 3">
    <name type="scientific">Dorcoceras hygrometricum</name>
    <dbReference type="NCBI Taxonomy" id="472368"/>
    <lineage>
        <taxon>Eukaryota</taxon>
        <taxon>Viridiplantae</taxon>
        <taxon>Streptophyta</taxon>
        <taxon>Embryophyta</taxon>
        <taxon>Tracheophyta</taxon>
        <taxon>Spermatophyta</taxon>
        <taxon>Magnoliopsida</taxon>
        <taxon>eudicotyledons</taxon>
        <taxon>Gunneridae</taxon>
        <taxon>Pentapetalae</taxon>
        <taxon>asterids</taxon>
        <taxon>lamiids</taxon>
        <taxon>Lamiales</taxon>
        <taxon>Gesneriaceae</taxon>
        <taxon>Didymocarpoideae</taxon>
        <taxon>Trichosporeae</taxon>
        <taxon>Loxocarpinae</taxon>
        <taxon>Dorcoceras</taxon>
    </lineage>
</organism>
<feature type="region of interest" description="Disordered" evidence="1">
    <location>
        <begin position="48"/>
        <end position="68"/>
    </location>
</feature>
<feature type="compositionally biased region" description="Basic residues" evidence="1">
    <location>
        <begin position="1"/>
        <end position="22"/>
    </location>
</feature>
<gene>
    <name evidence="2" type="ORF">F511_11228</name>
</gene>
<dbReference type="Proteomes" id="UP000250235">
    <property type="component" value="Unassembled WGS sequence"/>
</dbReference>
<protein>
    <submittedName>
        <fullName evidence="2">Uncharacterized protein</fullName>
    </submittedName>
</protein>
<name>A0A2Z7DH48_9LAMI</name>
<proteinExistence type="predicted"/>
<evidence type="ECO:0000313" key="2">
    <source>
        <dbReference type="EMBL" id="KZV58733.1"/>
    </source>
</evidence>
<dbReference type="EMBL" id="KQ986342">
    <property type="protein sequence ID" value="KZV58733.1"/>
    <property type="molecule type" value="Genomic_DNA"/>
</dbReference>